<dbReference type="GO" id="GO:0006310">
    <property type="term" value="P:DNA recombination"/>
    <property type="evidence" value="ECO:0007669"/>
    <property type="project" value="UniProtKB-UniRule"/>
</dbReference>
<dbReference type="Pfam" id="PF11967">
    <property type="entry name" value="RecO_N"/>
    <property type="match status" value="1"/>
</dbReference>
<dbReference type="InterPro" id="IPR003717">
    <property type="entry name" value="RecO"/>
</dbReference>
<dbReference type="STRING" id="927664.SAMN05421780_101498"/>
<sequence>MKLEKTRGIVLGYVRYSETSIVVRIYTDMFGTQAYIVNGVRSAKLKTNKIALYQPLTVLDLVVYQSEKTDSLQRISEARCPVVWANISTNFLKTTIALFLAEVLDLVLQQEAPNPELFDFLVNSLRVFDLQTHEIENFHLRFLLKLTRFLGFAPSSADDIYNLIYKAEFQSWRTIIPAQEQAILAHLIHSQYTDELLINNHIRRHLLDQILLFYENNLQNWRKLRSIEVLRSL</sequence>
<evidence type="ECO:0000313" key="9">
    <source>
        <dbReference type="EMBL" id="SFB79075.1"/>
    </source>
</evidence>
<dbReference type="OrthoDB" id="9789152at2"/>
<dbReference type="HAMAP" id="MF_00201">
    <property type="entry name" value="RecO"/>
    <property type="match status" value="1"/>
</dbReference>
<evidence type="ECO:0000256" key="2">
    <source>
        <dbReference type="ARBA" id="ARBA00021310"/>
    </source>
</evidence>
<organism evidence="9 10">
    <name type="scientific">Flexibacter flexilis DSM 6793</name>
    <dbReference type="NCBI Taxonomy" id="927664"/>
    <lineage>
        <taxon>Bacteria</taxon>
        <taxon>Pseudomonadati</taxon>
        <taxon>Bacteroidota</taxon>
        <taxon>Cytophagia</taxon>
        <taxon>Cytophagales</taxon>
        <taxon>Flexibacteraceae</taxon>
        <taxon>Flexibacter</taxon>
    </lineage>
</organism>
<gene>
    <name evidence="7" type="primary">recO</name>
    <name evidence="9" type="ORF">SAMN05421780_101498</name>
</gene>
<dbReference type="SUPFAM" id="SSF57863">
    <property type="entry name" value="ArfGap/RecO-like zinc finger"/>
    <property type="match status" value="1"/>
</dbReference>
<feature type="domain" description="DNA replication/recombination mediator RecO N-terminal" evidence="8">
    <location>
        <begin position="1"/>
        <end position="79"/>
    </location>
</feature>
<dbReference type="AlphaFoldDB" id="A0A1I1DVW7"/>
<evidence type="ECO:0000256" key="1">
    <source>
        <dbReference type="ARBA" id="ARBA00007452"/>
    </source>
</evidence>
<dbReference type="Gene3D" id="1.20.1440.120">
    <property type="entry name" value="Recombination protein O, C-terminal domain"/>
    <property type="match status" value="1"/>
</dbReference>
<name>A0A1I1DVW7_9BACT</name>
<accession>A0A1I1DVW7</accession>
<dbReference type="Gene3D" id="2.40.50.140">
    <property type="entry name" value="Nucleic acid-binding proteins"/>
    <property type="match status" value="1"/>
</dbReference>
<dbReference type="Proteomes" id="UP000199514">
    <property type="component" value="Unassembled WGS sequence"/>
</dbReference>
<evidence type="ECO:0000256" key="3">
    <source>
        <dbReference type="ARBA" id="ARBA00022763"/>
    </source>
</evidence>
<protein>
    <recommendedName>
        <fullName evidence="2 7">DNA repair protein RecO</fullName>
    </recommendedName>
    <alternativeName>
        <fullName evidence="6 7">Recombination protein O</fullName>
    </alternativeName>
</protein>
<dbReference type="InterPro" id="IPR042242">
    <property type="entry name" value="RecO_C"/>
</dbReference>
<comment type="function">
    <text evidence="7">Involved in DNA repair and RecF pathway recombination.</text>
</comment>
<dbReference type="InterPro" id="IPR012340">
    <property type="entry name" value="NA-bd_OB-fold"/>
</dbReference>
<dbReference type="PANTHER" id="PTHR33991:SF1">
    <property type="entry name" value="DNA REPAIR PROTEIN RECO"/>
    <property type="match status" value="1"/>
</dbReference>
<dbReference type="SUPFAM" id="SSF50249">
    <property type="entry name" value="Nucleic acid-binding proteins"/>
    <property type="match status" value="1"/>
</dbReference>
<comment type="similarity">
    <text evidence="1 7">Belongs to the RecO family.</text>
</comment>
<reference evidence="9 10" key="1">
    <citation type="submission" date="2016-10" db="EMBL/GenBank/DDBJ databases">
        <authorList>
            <person name="de Groot N.N."/>
        </authorList>
    </citation>
    <scope>NUCLEOTIDE SEQUENCE [LARGE SCALE GENOMIC DNA]</scope>
    <source>
        <strain evidence="9 10">DSM 6793</strain>
    </source>
</reference>
<evidence type="ECO:0000256" key="5">
    <source>
        <dbReference type="ARBA" id="ARBA00023204"/>
    </source>
</evidence>
<keyword evidence="4 7" id="KW-0233">DNA recombination</keyword>
<evidence type="ECO:0000259" key="8">
    <source>
        <dbReference type="Pfam" id="PF11967"/>
    </source>
</evidence>
<dbReference type="GO" id="GO:0043590">
    <property type="term" value="C:bacterial nucleoid"/>
    <property type="evidence" value="ECO:0007669"/>
    <property type="project" value="TreeGrafter"/>
</dbReference>
<evidence type="ECO:0000256" key="4">
    <source>
        <dbReference type="ARBA" id="ARBA00023172"/>
    </source>
</evidence>
<evidence type="ECO:0000256" key="7">
    <source>
        <dbReference type="HAMAP-Rule" id="MF_00201"/>
    </source>
</evidence>
<evidence type="ECO:0000313" key="10">
    <source>
        <dbReference type="Proteomes" id="UP000199514"/>
    </source>
</evidence>
<dbReference type="PANTHER" id="PTHR33991">
    <property type="entry name" value="DNA REPAIR PROTEIN RECO"/>
    <property type="match status" value="1"/>
</dbReference>
<keyword evidence="3 7" id="KW-0227">DNA damage</keyword>
<keyword evidence="10" id="KW-1185">Reference proteome</keyword>
<dbReference type="EMBL" id="FOLE01000001">
    <property type="protein sequence ID" value="SFB79075.1"/>
    <property type="molecule type" value="Genomic_DNA"/>
</dbReference>
<dbReference type="Pfam" id="PF02565">
    <property type="entry name" value="RecO_C"/>
    <property type="match status" value="1"/>
</dbReference>
<dbReference type="InterPro" id="IPR022572">
    <property type="entry name" value="DNA_rep/recomb_RecO_N"/>
</dbReference>
<dbReference type="InterPro" id="IPR037278">
    <property type="entry name" value="ARFGAP/RecO"/>
</dbReference>
<keyword evidence="5 7" id="KW-0234">DNA repair</keyword>
<dbReference type="NCBIfam" id="TIGR00613">
    <property type="entry name" value="reco"/>
    <property type="match status" value="1"/>
</dbReference>
<dbReference type="GO" id="GO:0006302">
    <property type="term" value="P:double-strand break repair"/>
    <property type="evidence" value="ECO:0007669"/>
    <property type="project" value="TreeGrafter"/>
</dbReference>
<evidence type="ECO:0000256" key="6">
    <source>
        <dbReference type="ARBA" id="ARBA00033409"/>
    </source>
</evidence>
<proteinExistence type="inferred from homology"/>
<dbReference type="RefSeq" id="WP_091506715.1">
    <property type="nucleotide sequence ID" value="NZ_FOLE01000001.1"/>
</dbReference>